<dbReference type="GO" id="GO:0003676">
    <property type="term" value="F:nucleic acid binding"/>
    <property type="evidence" value="ECO:0007669"/>
    <property type="project" value="InterPro"/>
</dbReference>
<gene>
    <name evidence="3" type="ORF">NIES2135_09480</name>
</gene>
<evidence type="ECO:0000313" key="3">
    <source>
        <dbReference type="EMBL" id="BAY54134.1"/>
    </source>
</evidence>
<dbReference type="InterPro" id="IPR047655">
    <property type="entry name" value="Transpos_IS630-like"/>
</dbReference>
<evidence type="ECO:0000313" key="4">
    <source>
        <dbReference type="Proteomes" id="UP000217895"/>
    </source>
</evidence>
<dbReference type="AlphaFoldDB" id="A0A1Z4JBI6"/>
<feature type="region of interest" description="Disordered" evidence="1">
    <location>
        <begin position="1"/>
        <end position="23"/>
    </location>
</feature>
<evidence type="ECO:0000259" key="2">
    <source>
        <dbReference type="Pfam" id="PF13358"/>
    </source>
</evidence>
<dbReference type="PANTHER" id="PTHR46564">
    <property type="entry name" value="TRANSPOSASE"/>
    <property type="match status" value="1"/>
</dbReference>
<dbReference type="PANTHER" id="PTHR46564:SF1">
    <property type="entry name" value="TRANSPOSASE"/>
    <property type="match status" value="1"/>
</dbReference>
<dbReference type="NCBIfam" id="NF033545">
    <property type="entry name" value="transpos_IS630"/>
    <property type="match status" value="1"/>
</dbReference>
<dbReference type="InterPro" id="IPR036397">
    <property type="entry name" value="RNaseH_sf"/>
</dbReference>
<dbReference type="EMBL" id="AP018203">
    <property type="protein sequence ID" value="BAY54134.1"/>
    <property type="molecule type" value="Genomic_DNA"/>
</dbReference>
<dbReference type="InterPro" id="IPR038717">
    <property type="entry name" value="Tc1-like_DDE_dom"/>
</dbReference>
<evidence type="ECO:0000256" key="1">
    <source>
        <dbReference type="SAM" id="MobiDB-lite"/>
    </source>
</evidence>
<dbReference type="Gene3D" id="3.30.420.10">
    <property type="entry name" value="Ribonuclease H-like superfamily/Ribonuclease H"/>
    <property type="match status" value="1"/>
</dbReference>
<dbReference type="SUPFAM" id="SSF53098">
    <property type="entry name" value="Ribonuclease H-like"/>
    <property type="match status" value="1"/>
</dbReference>
<protein>
    <recommendedName>
        <fullName evidence="2">Tc1-like transposase DDE domain-containing protein</fullName>
    </recommendedName>
</protein>
<dbReference type="InterPro" id="IPR012337">
    <property type="entry name" value="RNaseH-like_sf"/>
</dbReference>
<feature type="domain" description="Tc1-like transposase DDE" evidence="2">
    <location>
        <begin position="51"/>
        <end position="190"/>
    </location>
</feature>
<name>A0A1Z4JBI6_LEPBY</name>
<sequence length="224" mass="26201">MGRRGDAAKYECSDQKAGHESKKKTYVYRERDELKRVEFEERLKTKMDAELVYVDEAGIDNRDEYPYGYSKLGQRCDALKSGKRTERVSWIAALKQGKLFAPMTFSGSCNRDLFEVWLETCLLPKLQPGSVIIIDNASFHRSQAMDEIVAQAECELWYLPPYSPDLNKIERWWFVLKNWMRQRWDEFETFRDCVDAAFRDSPNVLRSGYTVQPQRNLRGDIPGS</sequence>
<dbReference type="Pfam" id="PF13358">
    <property type="entry name" value="DDE_3"/>
    <property type="match status" value="1"/>
</dbReference>
<organism evidence="3 4">
    <name type="scientific">Leptolyngbya boryana NIES-2135</name>
    <dbReference type="NCBI Taxonomy" id="1973484"/>
    <lineage>
        <taxon>Bacteria</taxon>
        <taxon>Bacillati</taxon>
        <taxon>Cyanobacteriota</taxon>
        <taxon>Cyanophyceae</taxon>
        <taxon>Leptolyngbyales</taxon>
        <taxon>Leptolyngbyaceae</taxon>
        <taxon>Leptolyngbya group</taxon>
        <taxon>Leptolyngbya</taxon>
    </lineage>
</organism>
<proteinExistence type="predicted"/>
<dbReference type="Proteomes" id="UP000217895">
    <property type="component" value="Chromosome"/>
</dbReference>
<accession>A0A1Z4JBI6</accession>
<keyword evidence="4" id="KW-1185">Reference proteome</keyword>
<reference evidence="3 4" key="1">
    <citation type="submission" date="2017-06" db="EMBL/GenBank/DDBJ databases">
        <title>Genome sequencing of cyanobaciteial culture collection at National Institute for Environmental Studies (NIES).</title>
        <authorList>
            <person name="Hirose Y."/>
            <person name="Shimura Y."/>
            <person name="Fujisawa T."/>
            <person name="Nakamura Y."/>
            <person name="Kawachi M."/>
        </authorList>
    </citation>
    <scope>NUCLEOTIDE SEQUENCE [LARGE SCALE GENOMIC DNA]</scope>
    <source>
        <strain evidence="3 4">NIES-2135</strain>
    </source>
</reference>
<feature type="compositionally biased region" description="Basic and acidic residues" evidence="1">
    <location>
        <begin position="1"/>
        <end position="20"/>
    </location>
</feature>